<evidence type="ECO:0000256" key="1">
    <source>
        <dbReference type="SAM" id="MobiDB-lite"/>
    </source>
</evidence>
<sequence length="148" mass="16127">PSLIRKNTPRVRQNEPLTSALHTTQVSFLCEFYHPINLPPPTSFISCTPLPPHPQPHRPSPAAQRSPSARQGSRTAEILAPWHTCGPGSLRNIHSWENSKTEKGPGLVGRHPGRLEEVRSSCLQPLGCDGKVHTAGQAAEHSLPGICY</sequence>
<dbReference type="Ensembl" id="ENSMCST00000008637.1">
    <property type="protein sequence ID" value="ENSMCSP00000008436.1"/>
    <property type="gene ID" value="ENSMCSG00000006003.1"/>
</dbReference>
<accession>A0A8C5TKR4</accession>
<proteinExistence type="predicted"/>
<organism evidence="2 3">
    <name type="scientific">Malurus cyaneus samueli</name>
    <dbReference type="NCBI Taxonomy" id="2593467"/>
    <lineage>
        <taxon>Eukaryota</taxon>
        <taxon>Metazoa</taxon>
        <taxon>Chordata</taxon>
        <taxon>Craniata</taxon>
        <taxon>Vertebrata</taxon>
        <taxon>Euteleostomi</taxon>
        <taxon>Archelosauria</taxon>
        <taxon>Archosauria</taxon>
        <taxon>Dinosauria</taxon>
        <taxon>Saurischia</taxon>
        <taxon>Theropoda</taxon>
        <taxon>Coelurosauria</taxon>
        <taxon>Aves</taxon>
        <taxon>Neognathae</taxon>
        <taxon>Neoaves</taxon>
        <taxon>Telluraves</taxon>
        <taxon>Australaves</taxon>
        <taxon>Passeriformes</taxon>
        <taxon>Meliphagoidea</taxon>
        <taxon>Maluridae</taxon>
        <taxon>Malurus</taxon>
    </lineage>
</organism>
<evidence type="ECO:0000313" key="3">
    <source>
        <dbReference type="Proteomes" id="UP000694560"/>
    </source>
</evidence>
<dbReference type="AlphaFoldDB" id="A0A8C5TKR4"/>
<reference evidence="2" key="1">
    <citation type="submission" date="2025-08" db="UniProtKB">
        <authorList>
            <consortium name="Ensembl"/>
        </authorList>
    </citation>
    <scope>IDENTIFICATION</scope>
</reference>
<name>A0A8C5TKR4_9PASS</name>
<feature type="compositionally biased region" description="Pro residues" evidence="1">
    <location>
        <begin position="49"/>
        <end position="59"/>
    </location>
</feature>
<dbReference type="Proteomes" id="UP000694560">
    <property type="component" value="Unplaced"/>
</dbReference>
<evidence type="ECO:0000313" key="2">
    <source>
        <dbReference type="Ensembl" id="ENSMCSP00000008436.1"/>
    </source>
</evidence>
<reference evidence="2" key="2">
    <citation type="submission" date="2025-09" db="UniProtKB">
        <authorList>
            <consortium name="Ensembl"/>
        </authorList>
    </citation>
    <scope>IDENTIFICATION</scope>
</reference>
<keyword evidence="3" id="KW-1185">Reference proteome</keyword>
<protein>
    <submittedName>
        <fullName evidence="2">Uncharacterized protein</fullName>
    </submittedName>
</protein>
<feature type="region of interest" description="Disordered" evidence="1">
    <location>
        <begin position="46"/>
        <end position="76"/>
    </location>
</feature>